<evidence type="ECO:0000259" key="1">
    <source>
        <dbReference type="Pfam" id="PF13556"/>
    </source>
</evidence>
<dbReference type="RefSeq" id="WP_170091171.1">
    <property type="nucleotide sequence ID" value="NZ_JABAFP010000004.1"/>
</dbReference>
<evidence type="ECO:0000313" key="2">
    <source>
        <dbReference type="EMBL" id="NME41536.1"/>
    </source>
</evidence>
<dbReference type="EMBL" id="JABAFP010000004">
    <property type="protein sequence ID" value="NME41536.1"/>
    <property type="molecule type" value="Genomic_DNA"/>
</dbReference>
<dbReference type="AlphaFoldDB" id="A0A848CB35"/>
<dbReference type="Gene3D" id="1.10.10.2840">
    <property type="entry name" value="PucR C-terminal helix-turn-helix domain"/>
    <property type="match status" value="1"/>
</dbReference>
<dbReference type="InterPro" id="IPR025736">
    <property type="entry name" value="PucR_C-HTH_dom"/>
</dbReference>
<dbReference type="InterPro" id="IPR051448">
    <property type="entry name" value="CdaR-like_regulators"/>
</dbReference>
<comment type="caution">
    <text evidence="2">The sequence shown here is derived from an EMBL/GenBank/DDBJ whole genome shotgun (WGS) entry which is preliminary data.</text>
</comment>
<feature type="domain" description="PucR C-terminal helix-turn-helix" evidence="1">
    <location>
        <begin position="48"/>
        <end position="103"/>
    </location>
</feature>
<reference evidence="2 3" key="1">
    <citation type="submission" date="2020-04" db="EMBL/GenBank/DDBJ databases">
        <authorList>
            <person name="Hitch T.C.A."/>
            <person name="Wylensek D."/>
            <person name="Clavel T."/>
        </authorList>
    </citation>
    <scope>NUCLEOTIDE SEQUENCE [LARGE SCALE GENOMIC DNA]</scope>
    <source>
        <strain evidence="2 3">WCA-389-WT-5H1</strain>
    </source>
</reference>
<evidence type="ECO:0000313" key="3">
    <source>
        <dbReference type="Proteomes" id="UP000563853"/>
    </source>
</evidence>
<dbReference type="SUPFAM" id="SSF46689">
    <property type="entry name" value="Homeodomain-like"/>
    <property type="match status" value="1"/>
</dbReference>
<dbReference type="PANTHER" id="PTHR33744:SF15">
    <property type="entry name" value="CARBOHYDRATE DIACID REGULATOR"/>
    <property type="match status" value="1"/>
</dbReference>
<dbReference type="InterPro" id="IPR009057">
    <property type="entry name" value="Homeodomain-like_sf"/>
</dbReference>
<dbReference type="Pfam" id="PF13556">
    <property type="entry name" value="HTH_30"/>
    <property type="match status" value="1"/>
</dbReference>
<accession>A0A848CB35</accession>
<protein>
    <recommendedName>
        <fullName evidence="1">PucR C-terminal helix-turn-helix domain-containing protein</fullName>
    </recommendedName>
</protein>
<dbReference type="InterPro" id="IPR042070">
    <property type="entry name" value="PucR_C-HTH_sf"/>
</dbReference>
<dbReference type="Proteomes" id="UP000563853">
    <property type="component" value="Unassembled WGS sequence"/>
</dbReference>
<proteinExistence type="predicted"/>
<gene>
    <name evidence="2" type="ORF">HF863_01900</name>
</gene>
<dbReference type="PANTHER" id="PTHR33744">
    <property type="entry name" value="CARBOHYDRATE DIACID REGULATOR"/>
    <property type="match status" value="1"/>
</dbReference>
<organism evidence="2 3">
    <name type="scientific">Ligilactobacillus agilis</name>
    <dbReference type="NCBI Taxonomy" id="1601"/>
    <lineage>
        <taxon>Bacteria</taxon>
        <taxon>Bacillati</taxon>
        <taxon>Bacillota</taxon>
        <taxon>Bacilli</taxon>
        <taxon>Lactobacillales</taxon>
        <taxon>Lactobacillaceae</taxon>
        <taxon>Ligilactobacillus</taxon>
    </lineage>
</organism>
<sequence length="120" mass="14101">MARTFSNPNYIHYTDIAFIDKLIAGQLPLSRLTTKFSELDKTESGDELIQTIIAYIQHNGNIVQTSKYLHIHRNTLNYRLTKINDFFTLNPHNIKDLFQLYLGYIYFTYEQNDFGTIENS</sequence>
<name>A0A848CB35_9LACO</name>